<name>A0ACB9ZC11_9PEZI</name>
<dbReference type="EMBL" id="MU393432">
    <property type="protein sequence ID" value="KAI4869168.1"/>
    <property type="molecule type" value="Genomic_DNA"/>
</dbReference>
<protein>
    <submittedName>
        <fullName evidence="1">Uncharacterized protein</fullName>
    </submittedName>
</protein>
<proteinExistence type="predicted"/>
<organism evidence="1 2">
    <name type="scientific">Hypoxylon rubiginosum</name>
    <dbReference type="NCBI Taxonomy" id="110542"/>
    <lineage>
        <taxon>Eukaryota</taxon>
        <taxon>Fungi</taxon>
        <taxon>Dikarya</taxon>
        <taxon>Ascomycota</taxon>
        <taxon>Pezizomycotina</taxon>
        <taxon>Sordariomycetes</taxon>
        <taxon>Xylariomycetidae</taxon>
        <taxon>Xylariales</taxon>
        <taxon>Hypoxylaceae</taxon>
        <taxon>Hypoxylon</taxon>
    </lineage>
</organism>
<comment type="caution">
    <text evidence="1">The sequence shown here is derived from an EMBL/GenBank/DDBJ whole genome shotgun (WGS) entry which is preliminary data.</text>
</comment>
<keyword evidence="2" id="KW-1185">Reference proteome</keyword>
<accession>A0ACB9ZC11</accession>
<reference evidence="1 2" key="1">
    <citation type="journal article" date="2022" name="New Phytol.">
        <title>Ecological generalism drives hyperdiversity of secondary metabolite gene clusters in xylarialean endophytes.</title>
        <authorList>
            <person name="Franco M.E.E."/>
            <person name="Wisecaver J.H."/>
            <person name="Arnold A.E."/>
            <person name="Ju Y.M."/>
            <person name="Slot J.C."/>
            <person name="Ahrendt S."/>
            <person name="Moore L.P."/>
            <person name="Eastman K.E."/>
            <person name="Scott K."/>
            <person name="Konkel Z."/>
            <person name="Mondo S.J."/>
            <person name="Kuo A."/>
            <person name="Hayes R.D."/>
            <person name="Haridas S."/>
            <person name="Andreopoulos B."/>
            <person name="Riley R."/>
            <person name="LaButti K."/>
            <person name="Pangilinan J."/>
            <person name="Lipzen A."/>
            <person name="Amirebrahimi M."/>
            <person name="Yan J."/>
            <person name="Adam C."/>
            <person name="Keymanesh K."/>
            <person name="Ng V."/>
            <person name="Louie K."/>
            <person name="Northen T."/>
            <person name="Drula E."/>
            <person name="Henrissat B."/>
            <person name="Hsieh H.M."/>
            <person name="Youens-Clark K."/>
            <person name="Lutzoni F."/>
            <person name="Miadlikowska J."/>
            <person name="Eastwood D.C."/>
            <person name="Hamelin R.C."/>
            <person name="Grigoriev I.V."/>
            <person name="U'Ren J.M."/>
        </authorList>
    </citation>
    <scope>NUCLEOTIDE SEQUENCE [LARGE SCALE GENOMIC DNA]</scope>
    <source>
        <strain evidence="1 2">CBS 119005</strain>
    </source>
</reference>
<dbReference type="Proteomes" id="UP001497700">
    <property type="component" value="Unassembled WGS sequence"/>
</dbReference>
<sequence length="270" mass="28271">MSSNKYHLDQDQPGLELAPEPELPQVVEGPTIIEKSRDGSNQYAYEQQQNQFHQGAFPNAYSNGAYPASEYPQHAGDAQGQPYWRTSQDGTYVTDGFPPSSLPPSGGTILGLKKRTFWLIFGPLIAILILGLALGLGIGLGTSHDNSSSSSDAAPASTPTTTLSSPTSSATATATAISCPQSNGTTYEAAGNDPFLVLCNVDYNGNAGGGTTDIGNEETSTVEDCIDVCAGNSTCAGAGWGSYNGHNVCWMKGSLGSSNDAPNWFFVIRQ</sequence>
<gene>
    <name evidence="1" type="ORF">F4820DRAFT_407407</name>
</gene>
<evidence type="ECO:0000313" key="2">
    <source>
        <dbReference type="Proteomes" id="UP001497700"/>
    </source>
</evidence>
<evidence type="ECO:0000313" key="1">
    <source>
        <dbReference type="EMBL" id="KAI4869168.1"/>
    </source>
</evidence>